<keyword evidence="3" id="KW-0597">Phosphoprotein</keyword>
<sequence length="416" mass="47844">MRLIRYISTRYSLYTIILAILSVPLFYFLVQRIMMHNLDESMGYQKNWIRKKLETGPPEDFTSYNNSVIIAPTKDTVVRDSFYNKDIFIPDDDEMVKHRVLESVIGVNGVYYSLRIQKSMLEDMDLVQSISVLQFVFILFLLAGLFLINRNLSRNILKPFQDTLRKLAGYRVDKHQTPQFERTAIQEFGELNRSLDALLLRNASLYKAQKEFTENAAHETQTPLAIIQSKLDLLLQTPVNGEQAGLVEELNLSVRKLQKLNRTLLLLTKIENNQFPETESIDIKTVVMHTADQFADMVTEKQIQLETGPMETCRVEANGPLIDILASNLFSNAFRHTASGGTIRMSLTQHTFTVSNTTSGSALNAEQIFRRFQKQSTDSRSTGLGLEICKQICELYGYRLQYRFLDQRHYFSVSFS</sequence>
<evidence type="ECO:0000256" key="6">
    <source>
        <dbReference type="ARBA" id="ARBA00022777"/>
    </source>
</evidence>
<dbReference type="GO" id="GO:0005886">
    <property type="term" value="C:plasma membrane"/>
    <property type="evidence" value="ECO:0007669"/>
    <property type="project" value="TreeGrafter"/>
</dbReference>
<accession>A0A1G7AM52</accession>
<dbReference type="Gene3D" id="3.30.565.10">
    <property type="entry name" value="Histidine kinase-like ATPase, C-terminal domain"/>
    <property type="match status" value="1"/>
</dbReference>
<dbReference type="SUPFAM" id="SSF47384">
    <property type="entry name" value="Homodimeric domain of signal transducing histidine kinase"/>
    <property type="match status" value="1"/>
</dbReference>
<keyword evidence="5 8" id="KW-0812">Transmembrane</keyword>
<dbReference type="SMART" id="SM00387">
    <property type="entry name" value="HATPase_c"/>
    <property type="match status" value="1"/>
</dbReference>
<reference evidence="11" key="1">
    <citation type="submission" date="2016-10" db="EMBL/GenBank/DDBJ databases">
        <authorList>
            <person name="Varghese N."/>
            <person name="Submissions S."/>
        </authorList>
    </citation>
    <scope>NUCLEOTIDE SEQUENCE [LARGE SCALE GENOMIC DNA]</scope>
    <source>
        <strain evidence="11">DSM 25811 / CCM 8410 / LMG 26954 / E90</strain>
    </source>
</reference>
<evidence type="ECO:0000313" key="11">
    <source>
        <dbReference type="Proteomes" id="UP000198757"/>
    </source>
</evidence>
<keyword evidence="11" id="KW-1185">Reference proteome</keyword>
<feature type="domain" description="Histidine kinase" evidence="9">
    <location>
        <begin position="215"/>
        <end position="416"/>
    </location>
</feature>
<dbReference type="CDD" id="cd00082">
    <property type="entry name" value="HisKA"/>
    <property type="match status" value="1"/>
</dbReference>
<evidence type="ECO:0000256" key="3">
    <source>
        <dbReference type="ARBA" id="ARBA00022553"/>
    </source>
</evidence>
<dbReference type="STRING" id="1285928.SAMN04487894_12418"/>
<dbReference type="SUPFAM" id="SSF55874">
    <property type="entry name" value="ATPase domain of HSP90 chaperone/DNA topoisomerase II/histidine kinase"/>
    <property type="match status" value="1"/>
</dbReference>
<dbReference type="PANTHER" id="PTHR45436">
    <property type="entry name" value="SENSOR HISTIDINE KINASE YKOH"/>
    <property type="match status" value="1"/>
</dbReference>
<dbReference type="EMBL" id="FMZO01000024">
    <property type="protein sequence ID" value="SDE15833.1"/>
    <property type="molecule type" value="Genomic_DNA"/>
</dbReference>
<evidence type="ECO:0000256" key="2">
    <source>
        <dbReference type="ARBA" id="ARBA00012438"/>
    </source>
</evidence>
<dbReference type="OrthoDB" id="1522504at2"/>
<dbReference type="GO" id="GO:0000155">
    <property type="term" value="F:phosphorelay sensor kinase activity"/>
    <property type="evidence" value="ECO:0007669"/>
    <property type="project" value="InterPro"/>
</dbReference>
<organism evidence="10 11">
    <name type="scientific">Niabella drilacis (strain DSM 25811 / CCM 8410 / CCUG 62505 / LMG 26954 / E90)</name>
    <dbReference type="NCBI Taxonomy" id="1285928"/>
    <lineage>
        <taxon>Bacteria</taxon>
        <taxon>Pseudomonadati</taxon>
        <taxon>Bacteroidota</taxon>
        <taxon>Chitinophagia</taxon>
        <taxon>Chitinophagales</taxon>
        <taxon>Chitinophagaceae</taxon>
        <taxon>Niabella</taxon>
    </lineage>
</organism>
<dbReference type="PANTHER" id="PTHR45436:SF5">
    <property type="entry name" value="SENSOR HISTIDINE KINASE TRCS"/>
    <property type="match status" value="1"/>
</dbReference>
<comment type="catalytic activity">
    <reaction evidence="1">
        <text>ATP + protein L-histidine = ADP + protein N-phospho-L-histidine.</text>
        <dbReference type="EC" id="2.7.13.3"/>
    </reaction>
</comment>
<evidence type="ECO:0000256" key="1">
    <source>
        <dbReference type="ARBA" id="ARBA00000085"/>
    </source>
</evidence>
<keyword evidence="6 10" id="KW-0418">Kinase</keyword>
<name>A0A1G7AM52_NIADE</name>
<keyword evidence="7 8" id="KW-1133">Transmembrane helix</keyword>
<feature type="transmembrane region" description="Helical" evidence="8">
    <location>
        <begin position="12"/>
        <end position="30"/>
    </location>
</feature>
<protein>
    <recommendedName>
        <fullName evidence="2">histidine kinase</fullName>
        <ecNumber evidence="2">2.7.13.3</ecNumber>
    </recommendedName>
</protein>
<dbReference type="RefSeq" id="WP_090393222.1">
    <property type="nucleotide sequence ID" value="NZ_FMZO01000024.1"/>
</dbReference>
<dbReference type="SMART" id="SM00388">
    <property type="entry name" value="HisKA"/>
    <property type="match status" value="1"/>
</dbReference>
<dbReference type="Proteomes" id="UP000198757">
    <property type="component" value="Unassembled WGS sequence"/>
</dbReference>
<dbReference type="InterPro" id="IPR036890">
    <property type="entry name" value="HATPase_C_sf"/>
</dbReference>
<evidence type="ECO:0000256" key="5">
    <source>
        <dbReference type="ARBA" id="ARBA00022692"/>
    </source>
</evidence>
<gene>
    <name evidence="10" type="ORF">SAMN04487894_12418</name>
</gene>
<evidence type="ECO:0000256" key="8">
    <source>
        <dbReference type="SAM" id="Phobius"/>
    </source>
</evidence>
<proteinExistence type="predicted"/>
<dbReference type="PROSITE" id="PS50109">
    <property type="entry name" value="HIS_KIN"/>
    <property type="match status" value="1"/>
</dbReference>
<evidence type="ECO:0000256" key="4">
    <source>
        <dbReference type="ARBA" id="ARBA00022679"/>
    </source>
</evidence>
<dbReference type="InterPro" id="IPR005467">
    <property type="entry name" value="His_kinase_dom"/>
</dbReference>
<keyword evidence="4" id="KW-0808">Transferase</keyword>
<dbReference type="InterPro" id="IPR050428">
    <property type="entry name" value="TCS_sensor_his_kinase"/>
</dbReference>
<evidence type="ECO:0000259" key="9">
    <source>
        <dbReference type="PROSITE" id="PS50109"/>
    </source>
</evidence>
<feature type="transmembrane region" description="Helical" evidence="8">
    <location>
        <begin position="126"/>
        <end position="148"/>
    </location>
</feature>
<keyword evidence="8" id="KW-0472">Membrane</keyword>
<dbReference type="Pfam" id="PF02518">
    <property type="entry name" value="HATPase_c"/>
    <property type="match status" value="1"/>
</dbReference>
<dbReference type="InterPro" id="IPR003594">
    <property type="entry name" value="HATPase_dom"/>
</dbReference>
<dbReference type="InterPro" id="IPR036097">
    <property type="entry name" value="HisK_dim/P_sf"/>
</dbReference>
<dbReference type="InterPro" id="IPR003661">
    <property type="entry name" value="HisK_dim/P_dom"/>
</dbReference>
<dbReference type="AlphaFoldDB" id="A0A1G7AM52"/>
<dbReference type="Gene3D" id="1.10.287.130">
    <property type="match status" value="1"/>
</dbReference>
<dbReference type="Pfam" id="PF00512">
    <property type="entry name" value="HisKA"/>
    <property type="match status" value="1"/>
</dbReference>
<evidence type="ECO:0000256" key="7">
    <source>
        <dbReference type="ARBA" id="ARBA00022989"/>
    </source>
</evidence>
<evidence type="ECO:0000313" key="10">
    <source>
        <dbReference type="EMBL" id="SDE15833.1"/>
    </source>
</evidence>
<dbReference type="EC" id="2.7.13.3" evidence="2"/>